<dbReference type="Gene3D" id="3.40.1710.10">
    <property type="entry name" value="abc type-2 transporter like domain"/>
    <property type="match status" value="1"/>
</dbReference>
<feature type="transmembrane region" description="Helical" evidence="8">
    <location>
        <begin position="21"/>
        <end position="40"/>
    </location>
</feature>
<evidence type="ECO:0000259" key="9">
    <source>
        <dbReference type="PROSITE" id="PS51012"/>
    </source>
</evidence>
<keyword evidence="5 8" id="KW-0812">Transmembrane</keyword>
<evidence type="ECO:0000256" key="7">
    <source>
        <dbReference type="ARBA" id="ARBA00023136"/>
    </source>
</evidence>
<evidence type="ECO:0000256" key="8">
    <source>
        <dbReference type="SAM" id="Phobius"/>
    </source>
</evidence>
<evidence type="ECO:0000256" key="5">
    <source>
        <dbReference type="ARBA" id="ARBA00022692"/>
    </source>
</evidence>
<dbReference type="Pfam" id="PF12698">
    <property type="entry name" value="ABC2_membrane_3"/>
    <property type="match status" value="1"/>
</dbReference>
<dbReference type="InterPro" id="IPR013525">
    <property type="entry name" value="ABC2_TM"/>
</dbReference>
<feature type="transmembrane region" description="Helical" evidence="8">
    <location>
        <begin position="256"/>
        <end position="277"/>
    </location>
</feature>
<keyword evidence="7 8" id="KW-0472">Membrane</keyword>
<dbReference type="PANTHER" id="PTHR30294:SF47">
    <property type="entry name" value="INNER MEMBRANE TRANSPORT PERMEASE YHHJ"/>
    <property type="match status" value="1"/>
</dbReference>
<feature type="transmembrane region" description="Helical" evidence="8">
    <location>
        <begin position="348"/>
        <end position="366"/>
    </location>
</feature>
<keyword evidence="6 8" id="KW-1133">Transmembrane helix</keyword>
<feature type="domain" description="ABC transmembrane type-2" evidence="9">
    <location>
        <begin position="129"/>
        <end position="369"/>
    </location>
</feature>
<evidence type="ECO:0000256" key="1">
    <source>
        <dbReference type="ARBA" id="ARBA00004651"/>
    </source>
</evidence>
<name>A0A7X5J7K8_9HYPH</name>
<feature type="transmembrane region" description="Helical" evidence="8">
    <location>
        <begin position="220"/>
        <end position="244"/>
    </location>
</feature>
<dbReference type="InterPro" id="IPR047817">
    <property type="entry name" value="ABC2_TM_bact-type"/>
</dbReference>
<keyword evidence="4" id="KW-1003">Cell membrane</keyword>
<proteinExistence type="inferred from homology"/>
<gene>
    <name evidence="10" type="ORF">GWI72_05845</name>
</gene>
<protein>
    <submittedName>
        <fullName evidence="10">ABC transporter permease</fullName>
    </submittedName>
</protein>
<dbReference type="AlphaFoldDB" id="A0A7X5J7K8"/>
<sequence length="374" mass="40724">MRRLVTIYRLGLKEILSLWRDPVLLILILWAFTGGVYMAAEGMKSDLNNVSIAVVDEDRSQLSLQLVEALRPPEFLTPVRISFGEIDRALDGNTFSFVLVIPARFEADVRAGKTPALQLDIDATAMMQAGIGTNFIANALGQELNRFAASLGLAQDRPLDLVLRYAFNPNLTGAWFSSVMEIINNITMLTVVLTGAAVIREREHGTLEHLLAMPLTPFEIMMAKVWANGLVIVAVVAFSLWIVVEGLLKVPVAGSIPLFLAGTVLYLFFASALGILLGTVARSMPQFGLLFILIVLPMNLLSGGETPLESQPEALQMIMSLVPSTQFVAMAQAVLYRGAGVTIIWPKLVMITLVGLTLFTLAAARFRRSIAAAR</sequence>
<feature type="transmembrane region" description="Helical" evidence="8">
    <location>
        <begin position="174"/>
        <end position="199"/>
    </location>
</feature>
<reference evidence="11" key="1">
    <citation type="submission" date="2020-01" db="EMBL/GenBank/DDBJ databases">
        <authorList>
            <person name="Fang Y."/>
            <person name="Sun R."/>
            <person name="Nie L."/>
            <person name="He J."/>
            <person name="Hao L."/>
            <person name="Wang L."/>
            <person name="Su S."/>
            <person name="Lv E."/>
            <person name="Zhang Z."/>
            <person name="Xie R."/>
            <person name="Liu H."/>
        </authorList>
    </citation>
    <scope>NUCLEOTIDE SEQUENCE [LARGE SCALE GENOMIC DNA]</scope>
    <source>
        <strain evidence="11">XCT-53</strain>
    </source>
</reference>
<evidence type="ECO:0000313" key="11">
    <source>
        <dbReference type="Proteomes" id="UP000586722"/>
    </source>
</evidence>
<dbReference type="EMBL" id="JAABLQ010000001">
    <property type="protein sequence ID" value="NBN77789.1"/>
    <property type="molecule type" value="Genomic_DNA"/>
</dbReference>
<accession>A0A7X5J7K8</accession>
<dbReference type="GO" id="GO:0140359">
    <property type="term" value="F:ABC-type transporter activity"/>
    <property type="evidence" value="ECO:0007669"/>
    <property type="project" value="InterPro"/>
</dbReference>
<dbReference type="Proteomes" id="UP000586722">
    <property type="component" value="Unassembled WGS sequence"/>
</dbReference>
<dbReference type="RefSeq" id="WP_161708107.1">
    <property type="nucleotide sequence ID" value="NZ_JAABLQ010000001.1"/>
</dbReference>
<keyword evidence="3" id="KW-0813">Transport</keyword>
<evidence type="ECO:0000256" key="6">
    <source>
        <dbReference type="ARBA" id="ARBA00022989"/>
    </source>
</evidence>
<evidence type="ECO:0000256" key="3">
    <source>
        <dbReference type="ARBA" id="ARBA00022448"/>
    </source>
</evidence>
<dbReference type="GO" id="GO:0005886">
    <property type="term" value="C:plasma membrane"/>
    <property type="evidence" value="ECO:0007669"/>
    <property type="project" value="UniProtKB-SubCell"/>
</dbReference>
<evidence type="ECO:0000256" key="2">
    <source>
        <dbReference type="ARBA" id="ARBA00007783"/>
    </source>
</evidence>
<keyword evidence="11" id="KW-1185">Reference proteome</keyword>
<comment type="subcellular location">
    <subcellularLocation>
        <location evidence="1">Cell membrane</location>
        <topology evidence="1">Multi-pass membrane protein</topology>
    </subcellularLocation>
</comment>
<comment type="caution">
    <text evidence="10">The sequence shown here is derived from an EMBL/GenBank/DDBJ whole genome shotgun (WGS) entry which is preliminary data.</text>
</comment>
<dbReference type="InterPro" id="IPR051449">
    <property type="entry name" value="ABC-2_transporter_component"/>
</dbReference>
<organism evidence="10 11">
    <name type="scientific">Pannonibacter tanglangensis</name>
    <dbReference type="NCBI Taxonomy" id="2750084"/>
    <lineage>
        <taxon>Bacteria</taxon>
        <taxon>Pseudomonadati</taxon>
        <taxon>Pseudomonadota</taxon>
        <taxon>Alphaproteobacteria</taxon>
        <taxon>Hyphomicrobiales</taxon>
        <taxon>Stappiaceae</taxon>
        <taxon>Pannonibacter</taxon>
    </lineage>
</organism>
<feature type="transmembrane region" description="Helical" evidence="8">
    <location>
        <begin position="284"/>
        <end position="302"/>
    </location>
</feature>
<dbReference type="PROSITE" id="PS51012">
    <property type="entry name" value="ABC_TM2"/>
    <property type="match status" value="1"/>
</dbReference>
<comment type="similarity">
    <text evidence="2">Belongs to the ABC-2 integral membrane protein family.</text>
</comment>
<evidence type="ECO:0000256" key="4">
    <source>
        <dbReference type="ARBA" id="ARBA00022475"/>
    </source>
</evidence>
<dbReference type="PANTHER" id="PTHR30294">
    <property type="entry name" value="MEMBRANE COMPONENT OF ABC TRANSPORTER YHHJ-RELATED"/>
    <property type="match status" value="1"/>
</dbReference>
<evidence type="ECO:0000313" key="10">
    <source>
        <dbReference type="EMBL" id="NBN77789.1"/>
    </source>
</evidence>